<dbReference type="PROSITE" id="PS51257">
    <property type="entry name" value="PROKAR_LIPOPROTEIN"/>
    <property type="match status" value="1"/>
</dbReference>
<accession>A0ABV2U9N6</accession>
<feature type="domain" description="Solute-binding protein family 5" evidence="2">
    <location>
        <begin position="87"/>
        <end position="494"/>
    </location>
</feature>
<evidence type="ECO:0000313" key="3">
    <source>
        <dbReference type="EMBL" id="MET8434538.1"/>
    </source>
</evidence>
<dbReference type="Gene3D" id="3.40.190.10">
    <property type="entry name" value="Periplasmic binding protein-like II"/>
    <property type="match status" value="1"/>
</dbReference>
<dbReference type="InterPro" id="IPR039424">
    <property type="entry name" value="SBP_5"/>
</dbReference>
<organism evidence="3 4">
    <name type="scientific">Streptomyces sp. 900116325</name>
    <dbReference type="NCBI Taxonomy" id="3154295"/>
    <lineage>
        <taxon>Bacteria</taxon>
        <taxon>Bacillati</taxon>
        <taxon>Actinomycetota</taxon>
        <taxon>Actinomycetes</taxon>
        <taxon>Kitasatosporales</taxon>
        <taxon>Streptomycetaceae</taxon>
        <taxon>Streptomyces</taxon>
    </lineage>
</organism>
<protein>
    <submittedName>
        <fullName evidence="3">ABC transporter substrate-binding protein</fullName>
    </submittedName>
</protein>
<keyword evidence="1" id="KW-0732">Signal</keyword>
<dbReference type="RefSeq" id="WP_356710090.1">
    <property type="nucleotide sequence ID" value="NZ_JBEXIP010000012.1"/>
</dbReference>
<dbReference type="PANTHER" id="PTHR30290:SF16">
    <property type="entry name" value="OLIGOPEPTIDE ABC TRANSPORTER, PERIPLASMIC OLIGOPEPTIDE-BINDING PROTEIN"/>
    <property type="match status" value="1"/>
</dbReference>
<gene>
    <name evidence="3" type="ORF">ABZV61_17385</name>
</gene>
<sequence>MVRFKHFVAASAALATLGTLAACAPDSGAKNGANGGGVFTTVDANNPITPGAPMNPYSPNGNTFLSYNSMRLGFEKKNPMDANDSFPGLAKSWETKGDTLVAHMQPDAKWSDGKPVTVEDIKMSMAIALTQGTASVGSGQLSEGLNVASVTSVGKHDIEFKQAAGTNNANFAKQILGQSIVPKSVYGHLVPADIWDTIAASQQVDAAKATAAQAAVDKLNETGKAIAAFAPKKDVSAGPFVVKRVNPGSAILVRNKYFYDLDKIAPSQVVIRHYSGNEQIWGFMKNGDLDAAPFTAIPTNVLNQILAKGYKRADGTSYVNASIAFNQSKAPYDKKEVRQALAYILDREAITKVGQPVGGMAATAPTGMIRKSTEQWLGADAVGKLNPYAHDEAKAAELLKGAGLKQKGGKWYLANGKQWKITLQTVNGFSDWIAASTVVANELTAFGIETKPALSADFGAYQTDMAAEKFDVGWWLTAVGSDPRQNFQRLYGESDGFVANGNRVTHTEKKGDGNWMHGDETFTVDGQSINPGQLTADLAGLDTEAKKPVIAQLVKATNQEVPVIPMWDYTNVKFTYDKNFTNWPKNGQDEILANQPGVWMMQGYIQAKGK</sequence>
<feature type="signal peptide" evidence="1">
    <location>
        <begin position="1"/>
        <end position="21"/>
    </location>
</feature>
<name>A0ABV2U9N6_9ACTN</name>
<feature type="chain" id="PRO_5046868820" evidence="1">
    <location>
        <begin position="22"/>
        <end position="610"/>
    </location>
</feature>
<evidence type="ECO:0000259" key="2">
    <source>
        <dbReference type="Pfam" id="PF00496"/>
    </source>
</evidence>
<evidence type="ECO:0000313" key="4">
    <source>
        <dbReference type="Proteomes" id="UP001550044"/>
    </source>
</evidence>
<dbReference type="Gene3D" id="3.10.105.10">
    <property type="entry name" value="Dipeptide-binding Protein, Domain 3"/>
    <property type="match status" value="1"/>
</dbReference>
<dbReference type="Proteomes" id="UP001550044">
    <property type="component" value="Unassembled WGS sequence"/>
</dbReference>
<dbReference type="PANTHER" id="PTHR30290">
    <property type="entry name" value="PERIPLASMIC BINDING COMPONENT OF ABC TRANSPORTER"/>
    <property type="match status" value="1"/>
</dbReference>
<dbReference type="InterPro" id="IPR000914">
    <property type="entry name" value="SBP_5_dom"/>
</dbReference>
<keyword evidence="4" id="KW-1185">Reference proteome</keyword>
<proteinExistence type="predicted"/>
<dbReference type="Pfam" id="PF00496">
    <property type="entry name" value="SBP_bac_5"/>
    <property type="match status" value="1"/>
</dbReference>
<evidence type="ECO:0000256" key="1">
    <source>
        <dbReference type="SAM" id="SignalP"/>
    </source>
</evidence>
<reference evidence="3 4" key="1">
    <citation type="submission" date="2024-06" db="EMBL/GenBank/DDBJ databases">
        <title>The Natural Products Discovery Center: Release of the First 8490 Sequenced Strains for Exploring Actinobacteria Biosynthetic Diversity.</title>
        <authorList>
            <person name="Kalkreuter E."/>
            <person name="Kautsar S.A."/>
            <person name="Yang D."/>
            <person name="Bader C.D."/>
            <person name="Teijaro C.N."/>
            <person name="Fluegel L."/>
            <person name="Davis C.M."/>
            <person name="Simpson J.R."/>
            <person name="Lauterbach L."/>
            <person name="Steele A.D."/>
            <person name="Gui C."/>
            <person name="Meng S."/>
            <person name="Li G."/>
            <person name="Viehrig K."/>
            <person name="Ye F."/>
            <person name="Su P."/>
            <person name="Kiefer A.F."/>
            <person name="Nichols A."/>
            <person name="Cepeda A.J."/>
            <person name="Yan W."/>
            <person name="Fan B."/>
            <person name="Jiang Y."/>
            <person name="Adhikari A."/>
            <person name="Zheng C.-J."/>
            <person name="Schuster L."/>
            <person name="Cowan T.M."/>
            <person name="Smanski M.J."/>
            <person name="Chevrette M.G."/>
            <person name="De Carvalho L.P.S."/>
            <person name="Shen B."/>
        </authorList>
    </citation>
    <scope>NUCLEOTIDE SEQUENCE [LARGE SCALE GENOMIC DNA]</scope>
    <source>
        <strain evidence="3 4">NPDC005137</strain>
    </source>
</reference>
<comment type="caution">
    <text evidence="3">The sequence shown here is derived from an EMBL/GenBank/DDBJ whole genome shotgun (WGS) entry which is preliminary data.</text>
</comment>
<dbReference type="SUPFAM" id="SSF53850">
    <property type="entry name" value="Periplasmic binding protein-like II"/>
    <property type="match status" value="1"/>
</dbReference>
<dbReference type="EMBL" id="JBEXIP010000012">
    <property type="protein sequence ID" value="MET8434538.1"/>
    <property type="molecule type" value="Genomic_DNA"/>
</dbReference>